<evidence type="ECO:0000313" key="8">
    <source>
        <dbReference type="EMBL" id="CCL98167.1"/>
    </source>
</evidence>
<feature type="compositionally biased region" description="Polar residues" evidence="6">
    <location>
        <begin position="1334"/>
        <end position="1349"/>
    </location>
</feature>
<dbReference type="Proteomes" id="UP000006352">
    <property type="component" value="Unassembled WGS sequence"/>
</dbReference>
<dbReference type="Pfam" id="PF00780">
    <property type="entry name" value="CNH"/>
    <property type="match status" value="1"/>
</dbReference>
<dbReference type="SUPFAM" id="SSF48403">
    <property type="entry name" value="Ankyrin repeat"/>
    <property type="match status" value="1"/>
</dbReference>
<dbReference type="PANTHER" id="PTHR12894:SF49">
    <property type="entry name" value="VAM6_VPS39-LIKE PROTEIN"/>
    <property type="match status" value="1"/>
</dbReference>
<evidence type="ECO:0000256" key="6">
    <source>
        <dbReference type="SAM" id="MobiDB-lite"/>
    </source>
</evidence>
<dbReference type="GO" id="GO:0012505">
    <property type="term" value="C:endomembrane system"/>
    <property type="evidence" value="ECO:0007669"/>
    <property type="project" value="UniProtKB-SubCell"/>
</dbReference>
<feature type="repeat" description="ANK" evidence="4">
    <location>
        <begin position="137"/>
        <end position="169"/>
    </location>
</feature>
<dbReference type="InterPro" id="IPR036770">
    <property type="entry name" value="Ankyrin_rpt-contain_sf"/>
</dbReference>
<keyword evidence="4" id="KW-0040">ANK repeat</keyword>
<dbReference type="RefSeq" id="XP_012177450.1">
    <property type="nucleotide sequence ID" value="XM_012322060.1"/>
</dbReference>
<dbReference type="PROSITE" id="PS50297">
    <property type="entry name" value="ANK_REP_REGION"/>
    <property type="match status" value="1"/>
</dbReference>
<reference evidence="8 9" key="1">
    <citation type="journal article" date="2012" name="Appl. Environ. Microbiol.">
        <title>Short-read sequencing for genomic analysis of the brown rot fungus Fibroporia radiculosa.</title>
        <authorList>
            <person name="Tang J.D."/>
            <person name="Perkins A.D."/>
            <person name="Sonstegard T.S."/>
            <person name="Schroeder S.G."/>
            <person name="Burgess S.C."/>
            <person name="Diehl S.V."/>
        </authorList>
    </citation>
    <scope>NUCLEOTIDE SEQUENCE [LARGE SCALE GENOMIC DNA]</scope>
    <source>
        <strain evidence="8 9">TFFH 294</strain>
    </source>
</reference>
<feature type="domain" description="CNH" evidence="7">
    <location>
        <begin position="804"/>
        <end position="1196"/>
    </location>
</feature>
<feature type="repeat" description="ANK" evidence="4">
    <location>
        <begin position="101"/>
        <end position="133"/>
    </location>
</feature>
<protein>
    <recommendedName>
        <fullName evidence="7">CNH domain-containing protein</fullName>
    </recommendedName>
</protein>
<evidence type="ECO:0000259" key="7">
    <source>
        <dbReference type="PROSITE" id="PS50219"/>
    </source>
</evidence>
<dbReference type="InParanoid" id="J7RGI0"/>
<dbReference type="InterPro" id="IPR001180">
    <property type="entry name" value="CNH_dom"/>
</dbReference>
<dbReference type="PROSITE" id="PS50236">
    <property type="entry name" value="CHCR"/>
    <property type="match status" value="1"/>
</dbReference>
<accession>J7RGI0</accession>
<dbReference type="Pfam" id="PF10367">
    <property type="entry name" value="zf-Vps39_C"/>
    <property type="match status" value="1"/>
</dbReference>
<dbReference type="InterPro" id="IPR032914">
    <property type="entry name" value="Vam6/VPS39/TRAP1"/>
</dbReference>
<dbReference type="PANTHER" id="PTHR12894">
    <property type="entry name" value="CNH DOMAIN CONTAINING"/>
    <property type="match status" value="1"/>
</dbReference>
<dbReference type="Pfam" id="PF12796">
    <property type="entry name" value="Ank_2"/>
    <property type="match status" value="1"/>
</dbReference>
<dbReference type="PROSITE" id="PS50088">
    <property type="entry name" value="ANK_REPEAT"/>
    <property type="match status" value="3"/>
</dbReference>
<dbReference type="HOGENOM" id="CLU_236054_0_0_1"/>
<keyword evidence="2" id="KW-0472">Membrane</keyword>
<dbReference type="InterPro" id="IPR019453">
    <property type="entry name" value="VPS39/TGFA1_Znf"/>
</dbReference>
<sequence length="1889" mass="208648">MGPAGLNLDSVRCVALSSLSLLDAAARANVHAVRQALAAGADVNESNTSGETAVTRTIAGGSWEDVDASDASFRLPDRLAMLRMLLDNNEISLYTLNAPARGVSPLCLAAWLDLSPVVQLLLEAGQDMVAVNGMDIYGATPLMYAARDGRLEIVRLLLAKDARPDFRDVNHRSSIQHALRHPRILWLCEHALRRIRMRDFLGENSRDLVPLPRPFLEWLNHLCTSSNLNEPKHLSSSLSALRHLSNSTNSLIQAIQSADLLRLRSLLFRPDHCYPLGTTSEKLTLLVNLPDSTGWSPIHYCASADHHSLQVLDSLYQAGADVCLYTTSGHETPLHCLAYKARPSRTKEHASAIRAFILHLVRDLRAPLSARDHGMNTCLHIAAEYGRNFDVVAALLACDPSGAIRDMRNANGLTALDVAKPEFRVAFGVDIGPPRSISSASVRTIRPSTSTSIQSMPPLVLRPSISNIRQITAEKSDLDLGNADVHVPTLSHDIMDNLRRITRLLAAETSVDAGACRELLQDTSYIHDRLFSHLRCHVRHAADDLREARALFQQVYAFQRRVRRTVDRVADGSLSGDQDFFHSRRRTNDSGGSEATAMSEADYILVNRKCRSMSDLRASNQDLPITGSDDTSASQLPVASTVVAIDGGVTFPVPTGASGLSGGSTIDNEPGDAPFLAETLRKQSNTEASSGSKEHTWSSPSKLKAWIMKKFKQDVRKLEAEDDIAGKRVDAPYKKVDMLQPYQEKLQFHRDSVDDSTQVTLNSCRRGLAAVRRDLPRIEECLDSAEQFIALANRSIAQAEFRLKKAITCRQSLLEHVLSASSGGHLRHSLSQPCIDRRSSAIDGEDWIDVRPASMSVKAEVRRRTKSASSSMISFSSTLTEGDDDDTRVLHRLLTRKVDARLDGADEEVDKAVAWLRIVKQTLRDSLVSLLPIPTLSPPIPLSKTKGALSFGIFTGVVARSSAVSPTKGEFDQAKEVPTVVTYLAVGCKRKIVIYSWRDGEPQDAQETPLPHSPRAIAFLGTDVLCFGYSVSDYALFSLRTSTMTELTMPVASAPSVSGISNMGMGALSGLGGYMTLGLGTKTRPCVIRVQEGEVLVAKDNNGVIVGTEAKSNRKEQIDWPAPPDELAFIRPYVFSVLPSGTVPASPSESLSSSTASQANFIPTPVVEIRSSISLSVVQTLPFPPISDVATPVITQYAVRLLTTSSLNKSPLFLVTTPMDRATAASAGSTIWQFTMKAWSLQVDELVAVGSYVEALALLETIDVALLPDKEQRQRLVRTLHAVSQFQLGEFEEAISAFIALETNPAKIIALYPDRVAGRLSVSRDQWITLFGGPSQQLETDSNQGSNDGKISFSKDVFPRPPSPKGSIRGSIKTGLENVIKPTAKKDDETASVAGKRKERPKDDFHRSIEALMRYLSDRRPKVAGALEALNITSSQAHEMPSLSSVSLDELFGMASVPLSALTPEELVRFAQIVDTALFKSYLLVRPGLLGPLCRLGNWCEVSEVEEVLRAREKYSELIYLYNGKKMHTQALNLLRELSEKETDRRDQVMPSVNYLQRLGPEFLTQIFDNARWIFDSDADVALEIFTAEEVDLPRQPVAEYLERIKPSICARYIEYLIEERGEQSQLFHDWLADLYLRMTMSAKKQGNEDARSDTYSKLLNFIGTTRTYNVGRLYASLPSEGGRFNHSSLSIIGYKVPIDLFEAKAMLLGRLGRHDSALEVYVYRLRDFLKAEEYCKRVYQPNTGTSTVFLMLLRIYLRPTTSPAVDLLQPALDLISRHSPRLEPTETLKLLPPLVAAKDVQAFLREALRAPVFDTRMVRDISKARQNEVALRLMYLQANRVKITDSRICPQCHKRIGHSVIAVHSPRGEVTHYQCREAFSKKLRKSNS</sequence>
<evidence type="ECO:0000256" key="3">
    <source>
        <dbReference type="ARBA" id="ARBA00038201"/>
    </source>
</evidence>
<organism evidence="8 9">
    <name type="scientific">Fibroporia radiculosa</name>
    <dbReference type="NCBI Taxonomy" id="599839"/>
    <lineage>
        <taxon>Eukaryota</taxon>
        <taxon>Fungi</taxon>
        <taxon>Dikarya</taxon>
        <taxon>Basidiomycota</taxon>
        <taxon>Agaricomycotina</taxon>
        <taxon>Agaricomycetes</taxon>
        <taxon>Polyporales</taxon>
        <taxon>Fibroporiaceae</taxon>
        <taxon>Fibroporia</taxon>
    </lineage>
</organism>
<dbReference type="GeneID" id="24093078"/>
<evidence type="ECO:0000256" key="2">
    <source>
        <dbReference type="ARBA" id="ARBA00023136"/>
    </source>
</evidence>
<feature type="repeat" description="CHCR" evidence="5">
    <location>
        <begin position="1585"/>
        <end position="1762"/>
    </location>
</feature>
<dbReference type="OrthoDB" id="5325112at2759"/>
<keyword evidence="9" id="KW-1185">Reference proteome</keyword>
<dbReference type="Pfam" id="PF10366">
    <property type="entry name" value="Vps39_1"/>
    <property type="match status" value="1"/>
</dbReference>
<dbReference type="InterPro" id="IPR019452">
    <property type="entry name" value="VPS39/TGF_beta_rcpt-assoc_1"/>
</dbReference>
<evidence type="ECO:0000256" key="1">
    <source>
        <dbReference type="ARBA" id="ARBA00004184"/>
    </source>
</evidence>
<dbReference type="GO" id="GO:0034058">
    <property type="term" value="P:endosomal vesicle fusion"/>
    <property type="evidence" value="ECO:0007669"/>
    <property type="project" value="TreeGrafter"/>
</dbReference>
<dbReference type="InterPro" id="IPR000547">
    <property type="entry name" value="Clathrin_H-chain/VPS_repeat"/>
</dbReference>
<feature type="repeat" description="ANK" evidence="4">
    <location>
        <begin position="293"/>
        <end position="327"/>
    </location>
</feature>
<proteinExistence type="inferred from homology"/>
<dbReference type="EMBL" id="HE796870">
    <property type="protein sequence ID" value="CCL98167.1"/>
    <property type="molecule type" value="Genomic_DNA"/>
</dbReference>
<name>J7RGI0_9APHY</name>
<evidence type="ECO:0000256" key="5">
    <source>
        <dbReference type="PROSITE-ProRule" id="PRU01006"/>
    </source>
</evidence>
<dbReference type="Gene3D" id="1.25.40.20">
    <property type="entry name" value="Ankyrin repeat-containing domain"/>
    <property type="match status" value="2"/>
</dbReference>
<dbReference type="SMART" id="SM00248">
    <property type="entry name" value="ANK"/>
    <property type="match status" value="6"/>
</dbReference>
<dbReference type="STRING" id="599839.J7RGI0"/>
<comment type="subcellular location">
    <subcellularLocation>
        <location evidence="1">Endomembrane system</location>
        <topology evidence="1">Peripheral membrane protein</topology>
    </subcellularLocation>
</comment>
<dbReference type="GO" id="GO:0000329">
    <property type="term" value="C:fungal-type vacuole membrane"/>
    <property type="evidence" value="ECO:0007669"/>
    <property type="project" value="TreeGrafter"/>
</dbReference>
<dbReference type="PROSITE" id="PS50219">
    <property type="entry name" value="CNH"/>
    <property type="match status" value="1"/>
</dbReference>
<gene>
    <name evidence="8" type="ORF">FIBRA_00161</name>
</gene>
<dbReference type="GO" id="GO:0006914">
    <property type="term" value="P:autophagy"/>
    <property type="evidence" value="ECO:0007669"/>
    <property type="project" value="TreeGrafter"/>
</dbReference>
<feature type="region of interest" description="Disordered" evidence="6">
    <location>
        <begin position="1334"/>
        <end position="1402"/>
    </location>
</feature>
<evidence type="ECO:0000313" key="9">
    <source>
        <dbReference type="Proteomes" id="UP000006352"/>
    </source>
</evidence>
<dbReference type="GO" id="GO:0006886">
    <property type="term" value="P:intracellular protein transport"/>
    <property type="evidence" value="ECO:0007669"/>
    <property type="project" value="UniProtKB-UniRule"/>
</dbReference>
<evidence type="ECO:0000256" key="4">
    <source>
        <dbReference type="PROSITE-ProRule" id="PRU00023"/>
    </source>
</evidence>
<comment type="similarity">
    <text evidence="3">Belongs to the VAM6/VPS39 family.</text>
</comment>
<dbReference type="InterPro" id="IPR002110">
    <property type="entry name" value="Ankyrin_rpt"/>
</dbReference>